<proteinExistence type="inferred from homology"/>
<dbReference type="InterPro" id="IPR036742">
    <property type="entry name" value="ATP_synth_F1_esu_sf_mt"/>
</dbReference>
<dbReference type="InterPro" id="IPR006721">
    <property type="entry name" value="ATP_synth_F1_esu_mt"/>
</dbReference>
<accession>A0ABR4MZP0</accession>
<evidence type="ECO:0000313" key="2">
    <source>
        <dbReference type="EMBL" id="KAL2912748.1"/>
    </source>
</evidence>
<comment type="caution">
    <text evidence="2">The sequence shown here is derived from an EMBL/GenBank/DDBJ whole genome shotgun (WGS) entry which is preliminary data.</text>
</comment>
<protein>
    <submittedName>
        <fullName evidence="2">Uncharacterized protein</fullName>
    </submittedName>
</protein>
<dbReference type="EMBL" id="JADGIZ020000058">
    <property type="protein sequence ID" value="KAL2912748.1"/>
    <property type="molecule type" value="Genomic_DNA"/>
</dbReference>
<organism evidence="2 3">
    <name type="scientific">Polyrhizophydium stewartii</name>
    <dbReference type="NCBI Taxonomy" id="2732419"/>
    <lineage>
        <taxon>Eukaryota</taxon>
        <taxon>Fungi</taxon>
        <taxon>Fungi incertae sedis</taxon>
        <taxon>Chytridiomycota</taxon>
        <taxon>Chytridiomycota incertae sedis</taxon>
        <taxon>Chytridiomycetes</taxon>
        <taxon>Rhizophydiales</taxon>
        <taxon>Rhizophydiales incertae sedis</taxon>
        <taxon>Polyrhizophydium</taxon>
    </lineage>
</organism>
<evidence type="ECO:0000256" key="1">
    <source>
        <dbReference type="ARBA" id="ARBA00009502"/>
    </source>
</evidence>
<dbReference type="CDD" id="cd12153">
    <property type="entry name" value="F1-ATPase_epsilon"/>
    <property type="match status" value="1"/>
</dbReference>
<dbReference type="SUPFAM" id="SSF48690">
    <property type="entry name" value="Epsilon subunit of mitochondrial F1F0-ATP synthase"/>
    <property type="match status" value="1"/>
</dbReference>
<dbReference type="PANTHER" id="PTHR12448:SF0">
    <property type="entry name" value="ATP SYNTHASE SUBUNIT EPSILON, MITOCHONDRIAL"/>
    <property type="match status" value="1"/>
</dbReference>
<dbReference type="Pfam" id="PF04627">
    <property type="entry name" value="ATP-synt_Eps"/>
    <property type="match status" value="1"/>
</dbReference>
<evidence type="ECO:0000313" key="3">
    <source>
        <dbReference type="Proteomes" id="UP001527925"/>
    </source>
</evidence>
<gene>
    <name evidence="2" type="ORF">HK105_207740</name>
</gene>
<dbReference type="PANTHER" id="PTHR12448">
    <property type="entry name" value="ATP SYNTHASE EPSILON CHAIN, MITOCHONDRIAL"/>
    <property type="match status" value="1"/>
</dbReference>
<name>A0ABR4MZP0_9FUNG</name>
<keyword evidence="3" id="KW-1185">Reference proteome</keyword>
<reference evidence="2 3" key="1">
    <citation type="submission" date="2023-09" db="EMBL/GenBank/DDBJ databases">
        <title>Pangenome analysis of Batrachochytrium dendrobatidis and related Chytrids.</title>
        <authorList>
            <person name="Yacoub M.N."/>
            <person name="Stajich J.E."/>
            <person name="James T.Y."/>
        </authorList>
    </citation>
    <scope>NUCLEOTIDE SEQUENCE [LARGE SCALE GENOMIC DNA]</scope>
    <source>
        <strain evidence="2 3">JEL0888</strain>
    </source>
</reference>
<comment type="similarity">
    <text evidence="1">Belongs to the eukaryotic ATPase epsilon family.</text>
</comment>
<dbReference type="Gene3D" id="1.10.1620.20">
    <property type="entry name" value="ATP synthase, F1 complex, epsilon subunit superfamily, mitochondrial"/>
    <property type="match status" value="1"/>
</dbReference>
<sequence length="64" mass="7298">MSFWRKSGFTYLKYSNITAKALRSVLKGEAKAAAVKREEIALKQAVWKDGKQGENKFVIEPKDH</sequence>
<dbReference type="Proteomes" id="UP001527925">
    <property type="component" value="Unassembled WGS sequence"/>
</dbReference>